<dbReference type="Proteomes" id="UP000051048">
    <property type="component" value="Unassembled WGS sequence"/>
</dbReference>
<feature type="compositionally biased region" description="Polar residues" evidence="1">
    <location>
        <begin position="451"/>
        <end position="460"/>
    </location>
</feature>
<dbReference type="STRING" id="1423740.FC36_GL001457"/>
<evidence type="ECO:0000256" key="2">
    <source>
        <dbReference type="SAM" id="Phobius"/>
    </source>
</evidence>
<dbReference type="OrthoDB" id="2329348at2"/>
<keyword evidence="3" id="KW-0732">Signal</keyword>
<protein>
    <recommendedName>
        <fullName evidence="4">Choice-of-anchor A domain-containing protein</fullName>
    </recommendedName>
</protein>
<feature type="compositionally biased region" description="Polar residues" evidence="1">
    <location>
        <begin position="433"/>
        <end position="444"/>
    </location>
</feature>
<feature type="signal peptide" evidence="3">
    <location>
        <begin position="1"/>
        <end position="34"/>
    </location>
</feature>
<keyword evidence="2" id="KW-1133">Transmembrane helix</keyword>
<dbReference type="NCBIfam" id="TIGR04215">
    <property type="entry name" value="choice_anch_A"/>
    <property type="match status" value="1"/>
</dbReference>
<comment type="caution">
    <text evidence="5">The sequence shown here is derived from an EMBL/GenBank/DDBJ whole genome shotgun (WGS) entry which is preliminary data.</text>
</comment>
<evidence type="ECO:0000313" key="6">
    <source>
        <dbReference type="Proteomes" id="UP000051048"/>
    </source>
</evidence>
<feature type="compositionally biased region" description="Polar residues" evidence="1">
    <location>
        <begin position="467"/>
        <end position="476"/>
    </location>
</feature>
<keyword evidence="2" id="KW-0812">Transmembrane</keyword>
<reference evidence="5 6" key="1">
    <citation type="journal article" date="2015" name="Genome Announc.">
        <title>Expanding the biotechnology potential of lactobacilli through comparative genomics of 213 strains and associated genera.</title>
        <authorList>
            <person name="Sun Z."/>
            <person name="Harris H.M."/>
            <person name="McCann A."/>
            <person name="Guo C."/>
            <person name="Argimon S."/>
            <person name="Zhang W."/>
            <person name="Yang X."/>
            <person name="Jeffery I.B."/>
            <person name="Cooney J.C."/>
            <person name="Kagawa T.F."/>
            <person name="Liu W."/>
            <person name="Song Y."/>
            <person name="Salvetti E."/>
            <person name="Wrobel A."/>
            <person name="Rasinkangas P."/>
            <person name="Parkhill J."/>
            <person name="Rea M.C."/>
            <person name="O'Sullivan O."/>
            <person name="Ritari J."/>
            <person name="Douillard F.P."/>
            <person name="Paul Ross R."/>
            <person name="Yang R."/>
            <person name="Briner A.E."/>
            <person name="Felis G.E."/>
            <person name="de Vos W.M."/>
            <person name="Barrangou R."/>
            <person name="Klaenhammer T.R."/>
            <person name="Caufield P.W."/>
            <person name="Cui Y."/>
            <person name="Zhang H."/>
            <person name="O'Toole P.W."/>
        </authorList>
    </citation>
    <scope>NUCLEOTIDE SEQUENCE [LARGE SCALE GENOMIC DNA]</scope>
    <source>
        <strain evidence="5 6">DSM 15833</strain>
    </source>
</reference>
<evidence type="ECO:0000259" key="4">
    <source>
        <dbReference type="Pfam" id="PF20597"/>
    </source>
</evidence>
<keyword evidence="2" id="KW-0472">Membrane</keyword>
<name>A0A0R1TIH8_9LACO</name>
<dbReference type="RefSeq" id="WP_056986868.1">
    <property type="nucleotide sequence ID" value="NZ_AZFH01000175.1"/>
</dbReference>
<evidence type="ECO:0000256" key="1">
    <source>
        <dbReference type="SAM" id="MobiDB-lite"/>
    </source>
</evidence>
<dbReference type="EMBL" id="AZFH01000175">
    <property type="protein sequence ID" value="KRL77291.1"/>
    <property type="molecule type" value="Genomic_DNA"/>
</dbReference>
<dbReference type="InterPro" id="IPR026588">
    <property type="entry name" value="Choice_anch_A"/>
</dbReference>
<feature type="domain" description="Choice-of-anchor A" evidence="4">
    <location>
        <begin position="95"/>
        <end position="370"/>
    </location>
</feature>
<sequence length="602" mass="66242">MEKRCCEWCKKHGRWARGLASGALVLSFCTVARADEFSFNIPSEQCEEEVKSQVVSDTQTFNTEERVSGNKEVTPTEIDAAKQDLTEKTQQNILQEAGAFHIFSNQTTLTADTNGNIATKDLEAKVDFGTRGDSPNVTTNDYYYIQKISSLTSSASFRNGGTVILGDGVEFSKDESGQVWLNGVKLDHIGNQVYQESAGQEWLNFEEIFTRLEELSRDSQAQSNTVGVKQDFTDENNRYLDLEQVQDETIYFNVSIDEVMRDRPLTIKNLRPNQTTIINVTGLQADKTYEIRSEIKLLYQGSSNCINNGESHQNRNVLLWNFGTANATLNFNCGRFLGSILLPQGTINAYVNLDGNLIADTVNVLGGETHRWDLNPEKAEIPEEETPTNPGDTPSVPSEEETPTDPGDTPSVPSEEETPTDPGDTPSVPSEGETPTNPGDTPSAPSEEETPTNPGDTPSVPSEEETPTNPGDTPSVPSEEEIPTDPGDTPSVPSEEETPTDSGDTPSAPSEEETPTDSGDTPLTFTDYHVVEITNKDELEQSDINDDNEEAYFVPNLSQKKGVAAKELPQLGEVKWTYLLGMLLVSLGGFWGMFTRKKKYKE</sequence>
<feature type="transmembrane region" description="Helical" evidence="2">
    <location>
        <begin position="576"/>
        <end position="594"/>
    </location>
</feature>
<dbReference type="PATRIC" id="fig|1423740.3.peg.1577"/>
<evidence type="ECO:0000256" key="3">
    <source>
        <dbReference type="SAM" id="SignalP"/>
    </source>
</evidence>
<evidence type="ECO:0000313" key="5">
    <source>
        <dbReference type="EMBL" id="KRL77291.1"/>
    </source>
</evidence>
<accession>A0A0R1TIH8</accession>
<feature type="chain" id="PRO_5006411213" description="Choice-of-anchor A domain-containing protein" evidence="3">
    <location>
        <begin position="35"/>
        <end position="602"/>
    </location>
</feature>
<organism evidence="5 6">
    <name type="scientific">Ligilactobacillus equi DSM 15833 = JCM 10991</name>
    <dbReference type="NCBI Taxonomy" id="1423740"/>
    <lineage>
        <taxon>Bacteria</taxon>
        <taxon>Bacillati</taxon>
        <taxon>Bacillota</taxon>
        <taxon>Bacilli</taxon>
        <taxon>Lactobacillales</taxon>
        <taxon>Lactobacillaceae</taxon>
        <taxon>Ligilactobacillus</taxon>
    </lineage>
</organism>
<dbReference type="Pfam" id="PF20597">
    <property type="entry name" value="pAdhesive_15"/>
    <property type="match status" value="1"/>
</dbReference>
<dbReference type="AlphaFoldDB" id="A0A0R1TIH8"/>
<proteinExistence type="predicted"/>
<feature type="compositionally biased region" description="Polar residues" evidence="1">
    <location>
        <begin position="387"/>
        <end position="396"/>
    </location>
</feature>
<feature type="region of interest" description="Disordered" evidence="1">
    <location>
        <begin position="378"/>
        <end position="528"/>
    </location>
</feature>
<gene>
    <name evidence="5" type="ORF">FC36_GL001457</name>
</gene>